<proteinExistence type="predicted"/>
<reference evidence="2" key="1">
    <citation type="submission" date="2015-02" db="EMBL/GenBank/DDBJ databases">
        <title>Pyrococcus kukulkanii sp. nov., a novel hyperthermophilic archaeon isolated from a deep-sea hydrothermal vent at the Guaymas Basin.</title>
        <authorList>
            <person name="Oger P.M."/>
            <person name="Callac N."/>
            <person name="Jebbar M."/>
            <person name="Godfroy A."/>
        </authorList>
    </citation>
    <scope>NUCLEOTIDE SEQUENCE [LARGE SCALE GENOMIC DNA]</scope>
    <source>
        <strain evidence="2">NCB100</strain>
    </source>
</reference>
<evidence type="ECO:0008006" key="3">
    <source>
        <dbReference type="Google" id="ProtNLM"/>
    </source>
</evidence>
<dbReference type="RefSeq" id="WP_068323038.1">
    <property type="nucleotide sequence ID" value="NZ_CP010835.1"/>
</dbReference>
<reference evidence="1 2" key="2">
    <citation type="journal article" date="2016" name="Int. J. Syst. Evol. Microbiol.">
        <title>Pyrococcus kukulkanii sp. nov., a hyperthermophilic, piezophilic archaeon isolated from a deep-sea hydrothermal vent.</title>
        <authorList>
            <person name="Callac N."/>
            <person name="Oger P."/>
            <person name="Lesongeur F."/>
            <person name="Rattray J.E."/>
            <person name="Vannier P."/>
            <person name="Michoud G."/>
            <person name="Beauverger M."/>
            <person name="Gayet N."/>
            <person name="Rouxel O."/>
            <person name="Jebbar M."/>
            <person name="Godfroy A."/>
        </authorList>
    </citation>
    <scope>NUCLEOTIDE SEQUENCE [LARGE SCALE GENOMIC DNA]</scope>
    <source>
        <strain evidence="1 2">NCB100</strain>
    </source>
</reference>
<dbReference type="STRING" id="1609559.TQ32_07485"/>
<dbReference type="PATRIC" id="fig|1609559.3.peg.1567"/>
<sequence>MKGEVILDVQRLLSLTDEEVVEAVRKLRGRVRCPYCGSSEIVKIGFIKRHNGLGIRRFKCKNCGRTFNELDGTPLSGVHSLRRIVLIAYFALYLKFTPSTIMAIVDLKYPTVVRLYRKVTENKEFFNELLELLLNEQ</sequence>
<dbReference type="KEGG" id="pyc:TQ32_07485"/>
<organism evidence="1 2">
    <name type="scientific">Pyrococcus kukulkanii</name>
    <dbReference type="NCBI Taxonomy" id="1609559"/>
    <lineage>
        <taxon>Archaea</taxon>
        <taxon>Methanobacteriati</taxon>
        <taxon>Methanobacteriota</taxon>
        <taxon>Thermococci</taxon>
        <taxon>Thermococcales</taxon>
        <taxon>Thermococcaceae</taxon>
        <taxon>Pyrococcus</taxon>
    </lineage>
</organism>
<accession>A0A127BAR5</accession>
<gene>
    <name evidence="1" type="ORF">TQ32_07485</name>
</gene>
<dbReference type="AlphaFoldDB" id="A0A127BAR5"/>
<evidence type="ECO:0000313" key="2">
    <source>
        <dbReference type="Proteomes" id="UP000070587"/>
    </source>
</evidence>
<dbReference type="GeneID" id="28491667"/>
<dbReference type="Proteomes" id="UP000070587">
    <property type="component" value="Chromosome"/>
</dbReference>
<name>A0A127BAR5_9EURY</name>
<dbReference type="OrthoDB" id="86086at2157"/>
<evidence type="ECO:0000313" key="1">
    <source>
        <dbReference type="EMBL" id="AMM54337.1"/>
    </source>
</evidence>
<protein>
    <recommendedName>
        <fullName evidence="3">Transposase</fullName>
    </recommendedName>
</protein>
<dbReference type="EMBL" id="CP010835">
    <property type="protein sequence ID" value="AMM54337.1"/>
    <property type="molecule type" value="Genomic_DNA"/>
</dbReference>